<evidence type="ECO:0000256" key="1">
    <source>
        <dbReference type="SAM" id="Coils"/>
    </source>
</evidence>
<feature type="coiled-coil region" evidence="1">
    <location>
        <begin position="447"/>
        <end position="474"/>
    </location>
</feature>
<evidence type="ECO:0000259" key="2">
    <source>
        <dbReference type="PROSITE" id="PS50030"/>
    </source>
</evidence>
<dbReference type="PROSITE" id="PS50030">
    <property type="entry name" value="UBA"/>
    <property type="match status" value="3"/>
</dbReference>
<dbReference type="Gene3D" id="1.10.8.10">
    <property type="entry name" value="DNA helicase RuvA subunit, C-terminal domain"/>
    <property type="match status" value="3"/>
</dbReference>
<dbReference type="Pfam" id="PF18037">
    <property type="entry name" value="Ubiquitin_5"/>
    <property type="match status" value="1"/>
</dbReference>
<dbReference type="CDD" id="cd14291">
    <property type="entry name" value="UBA1_NUB1_like"/>
    <property type="match status" value="1"/>
</dbReference>
<dbReference type="InterPro" id="IPR029071">
    <property type="entry name" value="Ubiquitin-like_domsf"/>
</dbReference>
<organism evidence="3">
    <name type="scientific">Ceratitis capitata</name>
    <name type="common">Mediterranean fruit fly</name>
    <name type="synonym">Tephritis capitata</name>
    <dbReference type="NCBI Taxonomy" id="7213"/>
    <lineage>
        <taxon>Eukaryota</taxon>
        <taxon>Metazoa</taxon>
        <taxon>Ecdysozoa</taxon>
        <taxon>Arthropoda</taxon>
        <taxon>Hexapoda</taxon>
        <taxon>Insecta</taxon>
        <taxon>Pterygota</taxon>
        <taxon>Neoptera</taxon>
        <taxon>Endopterygota</taxon>
        <taxon>Diptera</taxon>
        <taxon>Brachycera</taxon>
        <taxon>Muscomorpha</taxon>
        <taxon>Tephritoidea</taxon>
        <taxon>Tephritidae</taxon>
        <taxon>Ceratitis</taxon>
        <taxon>Ceratitis</taxon>
    </lineage>
</organism>
<dbReference type="Gene3D" id="3.10.20.90">
    <property type="entry name" value="Phosphatidylinositol 3-kinase Catalytic Subunit, Chain A, domain 1"/>
    <property type="match status" value="1"/>
</dbReference>
<gene>
    <name evidence="3" type="primary">NUB1</name>
</gene>
<dbReference type="InterPro" id="IPR009060">
    <property type="entry name" value="UBA-like_sf"/>
</dbReference>
<proteinExistence type="evidence at transcript level"/>
<feature type="domain" description="UBA" evidence="2">
    <location>
        <begin position="480"/>
        <end position="520"/>
    </location>
</feature>
<dbReference type="OrthoDB" id="434245at2759"/>
<feature type="domain" description="UBA" evidence="2">
    <location>
        <begin position="427"/>
        <end position="467"/>
    </location>
</feature>
<sequence length="609" mass="69586">MSNIDNVIIQVRARLNFLKIHLWEEPYYYADIGSIESEIDRLAVDFSRNLSISTSYCKLALTELQEGALRKLAARKEYSETGFATLTVRRISNEEGTKTIQNMKCELNILGKDLQKRIADELQISDPNCVKCISAGKIIDPEKTLEMQGVKNNQQLMVIISDFEHDGANSKDAMYDRIRKIKMDVESIVDSERQLFEMEDQDGNPVFLPPNENRALLMAMGYVEKARAAMKRQHYDEALILLLEADEKFSTCDSKFIESVDNYALINLDIVWCYLCLKNVTQLPDAQRRLNICEQSFRRSYGENMNRLIALKGNACPERALIMRLHLLQGVVLFHQNCRDEAFERLELAASELRELKIDDKAVEMLVEMGFEPHEARLGLRAASNDIEKAIAIIHEQKEKKRDARQQSHKERKINAKLSRSNSNHEWVNPRSVCTLVEMGYQHDLVVAALKKTKNDLQQALDLLQTNNDELAKEVPQKAKADSEICTQLKTLGFNEEMVRVALEANANNLEKSLDFLVKASGNEEELAEQMQRMVEAASNVVDDNAPSTSSGASALVQTALKKFKQEMKFLNAYKRFNEDLTNNDDDYLDLPLVQEEQILAEYKRFLAE</sequence>
<dbReference type="SUPFAM" id="SSF46934">
    <property type="entry name" value="UBA-like"/>
    <property type="match status" value="3"/>
</dbReference>
<dbReference type="SUPFAM" id="SSF54236">
    <property type="entry name" value="Ubiquitin-like"/>
    <property type="match status" value="1"/>
</dbReference>
<dbReference type="PANTHER" id="PTHR12948">
    <property type="entry name" value="NEDD8 ULTIMATE BUSTER-1 BS4 PROTEIN"/>
    <property type="match status" value="1"/>
</dbReference>
<dbReference type="InterPro" id="IPR015940">
    <property type="entry name" value="UBA"/>
</dbReference>
<protein>
    <submittedName>
        <fullName evidence="3">NEDD8 ultimate buster 1</fullName>
    </submittedName>
</protein>
<dbReference type="CDD" id="cd17062">
    <property type="entry name" value="Ubl_NUB1"/>
    <property type="match status" value="1"/>
</dbReference>
<reference evidence="3" key="2">
    <citation type="journal article" date="2014" name="BMC Genomics">
        <title>A genomic perspective to assessing quality of mass-reared SIT flies used in Mediterranean fruit fly (Ceratitis capitata) eradication in California.</title>
        <authorList>
            <person name="Calla B."/>
            <person name="Hall B."/>
            <person name="Hou S."/>
            <person name="Geib S.M."/>
        </authorList>
    </citation>
    <scope>NUCLEOTIDE SEQUENCE</scope>
</reference>
<dbReference type="InterPro" id="IPR041207">
    <property type="entry name" value="NUB1_ubiquitin-like_dom"/>
</dbReference>
<feature type="domain" description="UBA" evidence="2">
    <location>
        <begin position="357"/>
        <end position="397"/>
    </location>
</feature>
<dbReference type="GO" id="GO:2000058">
    <property type="term" value="P:regulation of ubiquitin-dependent protein catabolic process"/>
    <property type="evidence" value="ECO:0007669"/>
    <property type="project" value="TreeGrafter"/>
</dbReference>
<dbReference type="EMBL" id="GAMC01010169">
    <property type="protein sequence ID" value="JAB96386.1"/>
    <property type="molecule type" value="mRNA"/>
</dbReference>
<dbReference type="AlphaFoldDB" id="W8BSY1"/>
<dbReference type="PANTHER" id="PTHR12948:SF3">
    <property type="entry name" value="NEDD8 ULTIMATE BUSTER 1"/>
    <property type="match status" value="1"/>
</dbReference>
<evidence type="ECO:0000313" key="3">
    <source>
        <dbReference type="EMBL" id="JAB96386.1"/>
    </source>
</evidence>
<name>W8BSY1_CERCA</name>
<keyword evidence="1" id="KW-0175">Coiled coil</keyword>
<dbReference type="Pfam" id="PF00627">
    <property type="entry name" value="UBA"/>
    <property type="match status" value="2"/>
</dbReference>
<dbReference type="InterPro" id="IPR039749">
    <property type="entry name" value="NUB1"/>
</dbReference>
<accession>W8BSY1</accession>
<reference evidence="3" key="1">
    <citation type="submission" date="2013-07" db="EMBL/GenBank/DDBJ databases">
        <authorList>
            <person name="Geib S."/>
        </authorList>
    </citation>
    <scope>NUCLEOTIDE SEQUENCE</scope>
</reference>
<dbReference type="SMART" id="SM00165">
    <property type="entry name" value="UBA"/>
    <property type="match status" value="3"/>
</dbReference>
<feature type="coiled-coil region" evidence="1">
    <location>
        <begin position="339"/>
        <end position="407"/>
    </location>
</feature>